<evidence type="ECO:0000256" key="10">
    <source>
        <dbReference type="RuleBase" id="RU368009"/>
    </source>
</evidence>
<dbReference type="InterPro" id="IPR045886">
    <property type="entry name" value="ThiF/MoeB/HesA"/>
</dbReference>
<evidence type="ECO:0000256" key="6">
    <source>
        <dbReference type="ARBA" id="ARBA00022786"/>
    </source>
</evidence>
<dbReference type="Gene3D" id="3.40.50.720">
    <property type="entry name" value="NAD(P)-binding Rossmann-like Domain"/>
    <property type="match status" value="1"/>
</dbReference>
<keyword evidence="4 10" id="KW-0436">Ligase</keyword>
<dbReference type="Pfam" id="PF00899">
    <property type="entry name" value="ThiF"/>
    <property type="match status" value="1"/>
</dbReference>
<dbReference type="InterPro" id="IPR000594">
    <property type="entry name" value="ThiF_NAD_FAD-bd"/>
</dbReference>
<keyword evidence="6 10" id="KW-0833">Ubl conjugation pathway</keyword>
<dbReference type="GO" id="GO:0045116">
    <property type="term" value="P:protein neddylation"/>
    <property type="evidence" value="ECO:0007669"/>
    <property type="project" value="UniProtKB-UniRule"/>
</dbReference>
<evidence type="ECO:0000313" key="12">
    <source>
        <dbReference type="EMBL" id="MDE51640.1"/>
    </source>
</evidence>
<reference evidence="12" key="1">
    <citation type="submission" date="2018-10" db="EMBL/GenBank/DDBJ databases">
        <title>Transcriptome assembly of Aceria tosichella (Wheat curl mite) Type 2.</title>
        <authorList>
            <person name="Scully E.D."/>
            <person name="Geib S.M."/>
            <person name="Palmer N.A."/>
            <person name="Gupta A.K."/>
            <person name="Sarath G."/>
            <person name="Tatineni S."/>
        </authorList>
    </citation>
    <scope>NUCLEOTIDE SEQUENCE</scope>
    <source>
        <strain evidence="12">LincolnNE</strain>
    </source>
</reference>
<evidence type="ECO:0000256" key="4">
    <source>
        <dbReference type="ARBA" id="ARBA00022598"/>
    </source>
</evidence>
<dbReference type="EC" id="6.2.1.64" evidence="8 10"/>
<dbReference type="Gene3D" id="1.10.10.520">
    <property type="entry name" value="Ubiquitin activating enzymes (Uba3). Chain: B, domain 2"/>
    <property type="match status" value="1"/>
</dbReference>
<dbReference type="GO" id="GO:0019781">
    <property type="term" value="F:NEDD8 activating enzyme activity"/>
    <property type="evidence" value="ECO:0007669"/>
    <property type="project" value="UniProtKB-UniRule"/>
</dbReference>
<keyword evidence="5 10" id="KW-0547">Nucleotide-binding</keyword>
<evidence type="ECO:0000256" key="5">
    <source>
        <dbReference type="ARBA" id="ARBA00022741"/>
    </source>
</evidence>
<gene>
    <name evidence="12" type="primary">uba3</name>
    <name evidence="12" type="ORF">g.20847</name>
</gene>
<name>A0A6G1SP18_9ACAR</name>
<accession>A0A6G1SP18</accession>
<sequence>MNAANMSQLTLNLQRIIQRRSPFAEQPIQDSADDILDFLFNQCKILVVGAGGLGCELLKDLALMGIRDIHVIDMDTIELSNLNRQFLFRAHDIGKPKAEVAAKFINRMMPACKVIPHYNRIQDFDAKFYHSFNIIICGLDSVEARRWINNMVVSLLKYDDDGNVDQSSIIPLIDGGTEGLKGNARVILPGMTACIECNLDLYPPPVNYPICTIANKPRLPEHTIDYVKTLLWSKENPFGEGVQLDVDDSRHIQWVHEKSVERAKEFSIEPPSLRLTQDVVKRTIPAVSSTNACIAATCAMEAFKLITSCVRPMNNFQILNLSSGIYSYVFETERNDDCLICSRPSVIVTAENKVT</sequence>
<dbReference type="InterPro" id="IPR030468">
    <property type="entry name" value="Uba3_N"/>
</dbReference>
<dbReference type="CDD" id="cd01488">
    <property type="entry name" value="Uba3_RUB"/>
    <property type="match status" value="1"/>
</dbReference>
<dbReference type="InterPro" id="IPR023318">
    <property type="entry name" value="Ub_act_enz_dom_a_sf"/>
</dbReference>
<dbReference type="AlphaFoldDB" id="A0A6G1SP18"/>
<protein>
    <recommendedName>
        <fullName evidence="3 10">NEDD8-activating enzyme E1 catalytic subunit</fullName>
        <ecNumber evidence="8 10">6.2.1.64</ecNumber>
    </recommendedName>
</protein>
<dbReference type="SUPFAM" id="SSF69572">
    <property type="entry name" value="Activating enzymes of the ubiquitin-like proteins"/>
    <property type="match status" value="1"/>
</dbReference>
<evidence type="ECO:0000256" key="1">
    <source>
        <dbReference type="ARBA" id="ARBA00005032"/>
    </source>
</evidence>
<feature type="domain" description="THIF-type NAD/FAD binding fold" evidence="11">
    <location>
        <begin position="42"/>
        <end position="338"/>
    </location>
</feature>
<proteinExistence type="inferred from homology"/>
<keyword evidence="7 10" id="KW-0067">ATP-binding</keyword>
<dbReference type="UniPathway" id="UPA00885"/>
<dbReference type="EMBL" id="GGYP01006869">
    <property type="protein sequence ID" value="MDE51640.1"/>
    <property type="molecule type" value="Transcribed_RNA"/>
</dbReference>
<dbReference type="PANTHER" id="PTHR10953:SF6">
    <property type="entry name" value="NEDD8-ACTIVATING ENZYME E1 CATALYTIC SUBUNIT"/>
    <property type="match status" value="1"/>
</dbReference>
<dbReference type="PANTHER" id="PTHR10953">
    <property type="entry name" value="UBIQUITIN-ACTIVATING ENZYME E1"/>
    <property type="match status" value="1"/>
</dbReference>
<dbReference type="GO" id="GO:0005524">
    <property type="term" value="F:ATP binding"/>
    <property type="evidence" value="ECO:0007669"/>
    <property type="project" value="UniProtKB-UniRule"/>
</dbReference>
<evidence type="ECO:0000259" key="11">
    <source>
        <dbReference type="Pfam" id="PF00899"/>
    </source>
</evidence>
<comment type="catalytic activity">
    <reaction evidence="9 10">
        <text>ATP + [NEDD8 protein] + [E1 NEDD8-activating enzyme]-L-cysteine = AMP + diphosphate + [E1 NEDD8-activating enzyme]-S-[NEDD8 protein]-yl-L-cysteine.</text>
        <dbReference type="EC" id="6.2.1.64"/>
    </reaction>
</comment>
<dbReference type="FunFam" id="1.10.10.520:FF:000001">
    <property type="entry name" value="NEDD8-activating enzyme E1 catalytic subunit"/>
    <property type="match status" value="1"/>
</dbReference>
<evidence type="ECO:0000256" key="2">
    <source>
        <dbReference type="ARBA" id="ARBA00006310"/>
    </source>
</evidence>
<evidence type="ECO:0000256" key="3">
    <source>
        <dbReference type="ARBA" id="ARBA00015203"/>
    </source>
</evidence>
<dbReference type="GO" id="GO:0005737">
    <property type="term" value="C:cytoplasm"/>
    <property type="evidence" value="ECO:0007669"/>
    <property type="project" value="TreeGrafter"/>
</dbReference>
<evidence type="ECO:0000256" key="8">
    <source>
        <dbReference type="ARBA" id="ARBA00023624"/>
    </source>
</evidence>
<comment type="similarity">
    <text evidence="2 10">Belongs to the ubiquitin-activating E1 family. UBA3 subfamily.</text>
</comment>
<organism evidence="12">
    <name type="scientific">Aceria tosichella</name>
    <name type="common">wheat curl mite</name>
    <dbReference type="NCBI Taxonomy" id="561515"/>
    <lineage>
        <taxon>Eukaryota</taxon>
        <taxon>Metazoa</taxon>
        <taxon>Ecdysozoa</taxon>
        <taxon>Arthropoda</taxon>
        <taxon>Chelicerata</taxon>
        <taxon>Arachnida</taxon>
        <taxon>Acari</taxon>
        <taxon>Acariformes</taxon>
        <taxon>Trombidiformes</taxon>
        <taxon>Prostigmata</taxon>
        <taxon>Eupodina</taxon>
        <taxon>Eriophyoidea</taxon>
        <taxon>Eriophyidae</taxon>
        <taxon>Eriophyinae</taxon>
        <taxon>Aceriini</taxon>
        <taxon>Aceria</taxon>
    </lineage>
</organism>
<evidence type="ECO:0000256" key="7">
    <source>
        <dbReference type="ARBA" id="ARBA00022840"/>
    </source>
</evidence>
<dbReference type="InterPro" id="IPR035985">
    <property type="entry name" value="Ubiquitin-activating_enz"/>
</dbReference>
<dbReference type="GO" id="GO:0005634">
    <property type="term" value="C:nucleus"/>
    <property type="evidence" value="ECO:0007669"/>
    <property type="project" value="TreeGrafter"/>
</dbReference>
<comment type="pathway">
    <text evidence="1 10">Protein modification; protein neddylation.</text>
</comment>
<evidence type="ECO:0000256" key="9">
    <source>
        <dbReference type="ARBA" id="ARBA00024626"/>
    </source>
</evidence>
<comment type="function">
    <text evidence="10">Catalytic subunit of the dimeric E1 enzyme, which activates NEDD8.</text>
</comment>